<dbReference type="FunFam" id="3.40.50.620:FF:000013">
    <property type="entry name" value="Pantothenate synthetase"/>
    <property type="match status" value="1"/>
</dbReference>
<keyword evidence="5 8" id="KW-0547">Nucleotide-binding</keyword>
<dbReference type="PANTHER" id="PTHR21299:SF1">
    <property type="entry name" value="PANTOATE--BETA-ALANINE LIGASE"/>
    <property type="match status" value="1"/>
</dbReference>
<dbReference type="GO" id="GO:0015940">
    <property type="term" value="P:pantothenate biosynthetic process"/>
    <property type="evidence" value="ECO:0007669"/>
    <property type="project" value="UniProtKB-UniRule"/>
</dbReference>
<dbReference type="InterPro" id="IPR014729">
    <property type="entry name" value="Rossmann-like_a/b/a_fold"/>
</dbReference>
<feature type="binding site" evidence="8">
    <location>
        <position position="152"/>
    </location>
    <ligand>
        <name>(R)-pantoate</name>
        <dbReference type="ChEBI" id="CHEBI:15980"/>
    </ligand>
</feature>
<dbReference type="NCBIfam" id="TIGR00018">
    <property type="entry name" value="panC"/>
    <property type="match status" value="1"/>
</dbReference>
<dbReference type="OrthoDB" id="9773087at2"/>
<proteinExistence type="inferred from homology"/>
<feature type="binding site" evidence="8">
    <location>
        <position position="58"/>
    </location>
    <ligand>
        <name>beta-alanine</name>
        <dbReference type="ChEBI" id="CHEBI:57966"/>
    </ligand>
</feature>
<feature type="binding site" evidence="8">
    <location>
        <begin position="183"/>
        <end position="186"/>
    </location>
    <ligand>
        <name>ATP</name>
        <dbReference type="ChEBI" id="CHEBI:30616"/>
    </ligand>
</feature>
<feature type="binding site" evidence="8">
    <location>
        <position position="175"/>
    </location>
    <ligand>
        <name>ATP</name>
        <dbReference type="ChEBI" id="CHEBI:30616"/>
    </ligand>
</feature>
<comment type="subunit">
    <text evidence="8">Homodimer.</text>
</comment>
<dbReference type="GO" id="GO:0005524">
    <property type="term" value="F:ATP binding"/>
    <property type="evidence" value="ECO:0007669"/>
    <property type="project" value="UniProtKB-KW"/>
</dbReference>
<keyword evidence="4 8" id="KW-0566">Pantothenate biosynthesis</keyword>
<evidence type="ECO:0000256" key="6">
    <source>
        <dbReference type="ARBA" id="ARBA00022840"/>
    </source>
</evidence>
<accession>A0A1H6F7A2</accession>
<dbReference type="NCBIfam" id="TIGR00125">
    <property type="entry name" value="cyt_tran_rel"/>
    <property type="match status" value="1"/>
</dbReference>
<comment type="miscellaneous">
    <text evidence="8">The reaction proceeds by a bi uni uni bi ping pong mechanism.</text>
</comment>
<feature type="binding site" evidence="8">
    <location>
        <begin position="146"/>
        <end position="149"/>
    </location>
    <ligand>
        <name>ATP</name>
        <dbReference type="ChEBI" id="CHEBI:30616"/>
    </ligand>
</feature>
<evidence type="ECO:0000256" key="7">
    <source>
        <dbReference type="ARBA" id="ARBA00048258"/>
    </source>
</evidence>
<organism evidence="9 10">
    <name type="scientific">Candidatus Venteria ishoeyi</name>
    <dbReference type="NCBI Taxonomy" id="1899563"/>
    <lineage>
        <taxon>Bacteria</taxon>
        <taxon>Pseudomonadati</taxon>
        <taxon>Pseudomonadota</taxon>
        <taxon>Gammaproteobacteria</taxon>
        <taxon>Thiotrichales</taxon>
        <taxon>Thiotrichaceae</taxon>
        <taxon>Venteria</taxon>
    </lineage>
</organism>
<dbReference type="CDD" id="cd00560">
    <property type="entry name" value="PanC"/>
    <property type="match status" value="1"/>
</dbReference>
<name>A0A1H6F7A2_9GAMM</name>
<evidence type="ECO:0000256" key="1">
    <source>
        <dbReference type="ARBA" id="ARBA00004990"/>
    </source>
</evidence>
<comment type="function">
    <text evidence="8">Catalyzes the condensation of pantoate with beta-alanine in an ATP-dependent reaction via a pantoyl-adenylate intermediate.</text>
</comment>
<dbReference type="Gene3D" id="3.40.50.620">
    <property type="entry name" value="HUPs"/>
    <property type="match status" value="1"/>
</dbReference>
<dbReference type="AlphaFoldDB" id="A0A1H6F7A2"/>
<feature type="binding site" evidence="8">
    <location>
        <position position="58"/>
    </location>
    <ligand>
        <name>(R)-pantoate</name>
        <dbReference type="ChEBI" id="CHEBI:15980"/>
    </ligand>
</feature>
<dbReference type="HAMAP" id="MF_00158">
    <property type="entry name" value="PanC"/>
    <property type="match status" value="1"/>
</dbReference>
<dbReference type="RefSeq" id="WP_103918856.1">
    <property type="nucleotide sequence ID" value="NZ_FMSV02000123.1"/>
</dbReference>
<evidence type="ECO:0000256" key="8">
    <source>
        <dbReference type="HAMAP-Rule" id="MF_00158"/>
    </source>
</evidence>
<dbReference type="SUPFAM" id="SSF52374">
    <property type="entry name" value="Nucleotidylyl transferase"/>
    <property type="match status" value="1"/>
</dbReference>
<comment type="catalytic activity">
    <reaction evidence="7 8">
        <text>(R)-pantoate + beta-alanine + ATP = (R)-pantothenate + AMP + diphosphate + H(+)</text>
        <dbReference type="Rhea" id="RHEA:10912"/>
        <dbReference type="ChEBI" id="CHEBI:15378"/>
        <dbReference type="ChEBI" id="CHEBI:15980"/>
        <dbReference type="ChEBI" id="CHEBI:29032"/>
        <dbReference type="ChEBI" id="CHEBI:30616"/>
        <dbReference type="ChEBI" id="CHEBI:33019"/>
        <dbReference type="ChEBI" id="CHEBI:57966"/>
        <dbReference type="ChEBI" id="CHEBI:456215"/>
        <dbReference type="EC" id="6.3.2.1"/>
    </reaction>
</comment>
<comment type="pathway">
    <text evidence="1 8">Cofactor biosynthesis; (R)-pantothenate biosynthesis; (R)-pantothenate from (R)-pantoate and beta-alanine: step 1/1.</text>
</comment>
<sequence>MKILNNIPLLQSYLQQQSAKRALVPTMGNLHSGHLSLVEAAKQQADEVVVSIFVNPLQFGPNEDFGCYPRTFEADCAALSEAGVDAVFAPDTHSLYPQGQERATRVDVPELGDILCGTIRPGHFVGVTSVVLRLLNLVRPDIALFGKKDYQQWLILRQMVQDLFLPIDIIGLPIIRDNDGLAKSSRNQYLSKQQRDIAPYLYQVLQKTAQQLQSEGSNYQALEQAASTELAQQGFVVDYFDIRRAEDLLRPDKVESPAALIILVAAKLGNTRLIDNYQGSSSNKVRL</sequence>
<feature type="binding site" evidence="8">
    <location>
        <begin position="27"/>
        <end position="34"/>
    </location>
    <ligand>
        <name>ATP</name>
        <dbReference type="ChEBI" id="CHEBI:30616"/>
    </ligand>
</feature>
<protein>
    <recommendedName>
        <fullName evidence="8">Pantothenate synthetase</fullName>
        <shortName evidence="8">PS</shortName>
        <ecNumber evidence="8">6.3.2.1</ecNumber>
    </recommendedName>
    <alternativeName>
        <fullName evidence="8">Pantoate--beta-alanine ligase</fullName>
    </alternativeName>
    <alternativeName>
        <fullName evidence="8">Pantoate-activating enzyme</fullName>
    </alternativeName>
</protein>
<dbReference type="EMBL" id="FMSV02000123">
    <property type="protein sequence ID" value="SEH04835.1"/>
    <property type="molecule type" value="Genomic_DNA"/>
</dbReference>
<dbReference type="EC" id="6.3.2.1" evidence="8"/>
<keyword evidence="8" id="KW-0963">Cytoplasm</keyword>
<dbReference type="PANTHER" id="PTHR21299">
    <property type="entry name" value="CYTIDYLATE KINASE/PANTOATE-BETA-ALANINE LIGASE"/>
    <property type="match status" value="1"/>
</dbReference>
<comment type="similarity">
    <text evidence="2 8">Belongs to the pantothenate synthetase family.</text>
</comment>
<keyword evidence="3 8" id="KW-0436">Ligase</keyword>
<dbReference type="InterPro" id="IPR004821">
    <property type="entry name" value="Cyt_trans-like"/>
</dbReference>
<keyword evidence="6 8" id="KW-0067">ATP-binding</keyword>
<dbReference type="GO" id="GO:0004592">
    <property type="term" value="F:pantoate-beta-alanine ligase activity"/>
    <property type="evidence" value="ECO:0007669"/>
    <property type="project" value="UniProtKB-UniRule"/>
</dbReference>
<dbReference type="Gene3D" id="3.30.1300.10">
    <property type="entry name" value="Pantoate-beta-alanine ligase, C-terminal domain"/>
    <property type="match status" value="1"/>
</dbReference>
<evidence type="ECO:0000313" key="10">
    <source>
        <dbReference type="Proteomes" id="UP000236724"/>
    </source>
</evidence>
<dbReference type="InterPro" id="IPR042176">
    <property type="entry name" value="Pantoate_ligase_C"/>
</dbReference>
<evidence type="ECO:0000256" key="2">
    <source>
        <dbReference type="ARBA" id="ARBA00009256"/>
    </source>
</evidence>
<comment type="subcellular location">
    <subcellularLocation>
        <location evidence="8">Cytoplasm</location>
    </subcellularLocation>
</comment>
<dbReference type="Proteomes" id="UP000236724">
    <property type="component" value="Unassembled WGS sequence"/>
</dbReference>
<dbReference type="Pfam" id="PF02569">
    <property type="entry name" value="Pantoate_ligase"/>
    <property type="match status" value="1"/>
</dbReference>
<dbReference type="InterPro" id="IPR003721">
    <property type="entry name" value="Pantoate_ligase"/>
</dbReference>
<reference evidence="9 10" key="1">
    <citation type="submission" date="2016-10" db="EMBL/GenBank/DDBJ databases">
        <authorList>
            <person name="de Groot N.N."/>
        </authorList>
    </citation>
    <scope>NUCLEOTIDE SEQUENCE [LARGE SCALE GENOMIC DNA]</scope>
    <source>
        <strain evidence="9">MBHS1</strain>
    </source>
</reference>
<keyword evidence="10" id="KW-1185">Reference proteome</keyword>
<evidence type="ECO:0000313" key="9">
    <source>
        <dbReference type="EMBL" id="SEH04835.1"/>
    </source>
</evidence>
<dbReference type="GO" id="GO:0005829">
    <property type="term" value="C:cytosol"/>
    <property type="evidence" value="ECO:0007669"/>
    <property type="project" value="TreeGrafter"/>
</dbReference>
<gene>
    <name evidence="8 9" type="primary">panC</name>
    <name evidence="9" type="ORF">MBHS_00687</name>
</gene>
<evidence type="ECO:0000256" key="3">
    <source>
        <dbReference type="ARBA" id="ARBA00022598"/>
    </source>
</evidence>
<evidence type="ECO:0000256" key="4">
    <source>
        <dbReference type="ARBA" id="ARBA00022655"/>
    </source>
</evidence>
<dbReference type="UniPathway" id="UPA00028">
    <property type="reaction ID" value="UER00005"/>
</dbReference>
<evidence type="ECO:0000256" key="5">
    <source>
        <dbReference type="ARBA" id="ARBA00022741"/>
    </source>
</evidence>
<feature type="active site" description="Proton donor" evidence="8">
    <location>
        <position position="34"/>
    </location>
</feature>